<evidence type="ECO:0000313" key="1">
    <source>
        <dbReference type="EMBL" id="CAK5019900.1"/>
    </source>
</evidence>
<name>A0ACB0XVP1_MELEN</name>
<comment type="caution">
    <text evidence="1">The sequence shown here is derived from an EMBL/GenBank/DDBJ whole genome shotgun (WGS) entry which is preliminary data.</text>
</comment>
<reference evidence="1" key="1">
    <citation type="submission" date="2023-11" db="EMBL/GenBank/DDBJ databases">
        <authorList>
            <person name="Poullet M."/>
        </authorList>
    </citation>
    <scope>NUCLEOTIDE SEQUENCE</scope>
    <source>
        <strain evidence="1">E1834</strain>
    </source>
</reference>
<protein>
    <submittedName>
        <fullName evidence="1">Uncharacterized protein</fullName>
    </submittedName>
</protein>
<accession>A0ACB0XVP1</accession>
<dbReference type="EMBL" id="CAVMJV010000003">
    <property type="protein sequence ID" value="CAK5019900.1"/>
    <property type="molecule type" value="Genomic_DNA"/>
</dbReference>
<dbReference type="Proteomes" id="UP001497535">
    <property type="component" value="Unassembled WGS sequence"/>
</dbReference>
<proteinExistence type="predicted"/>
<gene>
    <name evidence="1" type="ORF">MENTE1834_LOCUS4275</name>
</gene>
<organism evidence="1 2">
    <name type="scientific">Meloidogyne enterolobii</name>
    <name type="common">Root-knot nematode worm</name>
    <name type="synonym">Meloidogyne mayaguensis</name>
    <dbReference type="NCBI Taxonomy" id="390850"/>
    <lineage>
        <taxon>Eukaryota</taxon>
        <taxon>Metazoa</taxon>
        <taxon>Ecdysozoa</taxon>
        <taxon>Nematoda</taxon>
        <taxon>Chromadorea</taxon>
        <taxon>Rhabditida</taxon>
        <taxon>Tylenchina</taxon>
        <taxon>Tylenchomorpha</taxon>
        <taxon>Tylenchoidea</taxon>
        <taxon>Meloidogynidae</taxon>
        <taxon>Meloidogyninae</taxon>
        <taxon>Meloidogyne</taxon>
    </lineage>
</organism>
<sequence length="434" mass="49758">MEESKEFSDSSPTIQNKKNKNQQQLPTNIPVIAESVVDEEEIIGRPNTKINSINGIPIAQRAEDNEEEDDEDYVSGISLGEQNQNSDPFINSTAEAPFFKEFLDKAKDDFKQKWDNPASNTACLDDFDRIKTLGTGSFGRVMLVKHKQSGTYFAMKILDKQKVVKLKQVEHTLNEKRILQAIDFPFLVNMQYSFKDNSNLYMVLEFVSGGEMFSHLRRIGRFSEPHSRFYAAQIVLAFEYLHSLDLIYRDLKPENLLIDNNGYLKITDFGFAKRVKGRTWTLCGTPEYLAPEIILSKGYNKAVDWWALGVLIYEMAAGYPPFFADQPIQIYEKIVSGKVKFPSHFSNELKDLLKNLLQVDLIKRFGNLKNGVADIKNHKWFGSVDWISIYQRKIEAPFLPKCRGPGDSSNFDDYEEEPLRISGTEKCAKEFAEF</sequence>
<evidence type="ECO:0000313" key="2">
    <source>
        <dbReference type="Proteomes" id="UP001497535"/>
    </source>
</evidence>
<keyword evidence="2" id="KW-1185">Reference proteome</keyword>